<dbReference type="InterPro" id="IPR036397">
    <property type="entry name" value="RNaseH_sf"/>
</dbReference>
<keyword evidence="2" id="KW-1185">Reference proteome</keyword>
<organism evidence="1 2">
    <name type="scientific">Brachionus calyciflorus</name>
    <dbReference type="NCBI Taxonomy" id="104777"/>
    <lineage>
        <taxon>Eukaryota</taxon>
        <taxon>Metazoa</taxon>
        <taxon>Spiralia</taxon>
        <taxon>Gnathifera</taxon>
        <taxon>Rotifera</taxon>
        <taxon>Eurotatoria</taxon>
        <taxon>Monogononta</taxon>
        <taxon>Pseudotrocha</taxon>
        <taxon>Ploima</taxon>
        <taxon>Brachionidae</taxon>
        <taxon>Brachionus</taxon>
    </lineage>
</organism>
<dbReference type="GO" id="GO:0003676">
    <property type="term" value="F:nucleic acid binding"/>
    <property type="evidence" value="ECO:0007669"/>
    <property type="project" value="InterPro"/>
</dbReference>
<dbReference type="EMBL" id="CAJNOC010007758">
    <property type="protein sequence ID" value="CAF1104452.1"/>
    <property type="molecule type" value="Genomic_DNA"/>
</dbReference>
<protein>
    <recommendedName>
        <fullName evidence="3">Tc1-like transposase DDE domain-containing protein</fullName>
    </recommendedName>
</protein>
<evidence type="ECO:0000313" key="1">
    <source>
        <dbReference type="EMBL" id="CAF1104452.1"/>
    </source>
</evidence>
<reference evidence="1" key="1">
    <citation type="submission" date="2021-02" db="EMBL/GenBank/DDBJ databases">
        <authorList>
            <person name="Nowell W R."/>
        </authorList>
    </citation>
    <scope>NUCLEOTIDE SEQUENCE</scope>
    <source>
        <strain evidence="1">Ploen Becks lab</strain>
    </source>
</reference>
<evidence type="ECO:0000313" key="2">
    <source>
        <dbReference type="Proteomes" id="UP000663879"/>
    </source>
</evidence>
<sequence length="128" mass="15305">MLLTHPAFDGVNTHLEKLTAEYNIKIIWCPKYHCELNPIKRVWCDLKNFVRRNNDQDFNKFFRLICSSLDQYENKKLGIKLWGRFWKALEMYENNSSYQDVVQTLFGARSSATVKNDKNKKYFNTNIK</sequence>
<dbReference type="OrthoDB" id="2266637at2759"/>
<dbReference type="Gene3D" id="3.30.420.10">
    <property type="entry name" value="Ribonuclease H-like superfamily/Ribonuclease H"/>
    <property type="match status" value="1"/>
</dbReference>
<dbReference type="Proteomes" id="UP000663879">
    <property type="component" value="Unassembled WGS sequence"/>
</dbReference>
<name>A0A814PI43_9BILA</name>
<proteinExistence type="predicted"/>
<dbReference type="AlphaFoldDB" id="A0A814PI43"/>
<evidence type="ECO:0008006" key="3">
    <source>
        <dbReference type="Google" id="ProtNLM"/>
    </source>
</evidence>
<comment type="caution">
    <text evidence="1">The sequence shown here is derived from an EMBL/GenBank/DDBJ whole genome shotgun (WGS) entry which is preliminary data.</text>
</comment>
<gene>
    <name evidence="1" type="ORF">OXX778_LOCUS21316</name>
</gene>
<accession>A0A814PI43</accession>